<evidence type="ECO:0000256" key="1">
    <source>
        <dbReference type="SAM" id="MobiDB-lite"/>
    </source>
</evidence>
<feature type="compositionally biased region" description="Basic and acidic residues" evidence="1">
    <location>
        <begin position="77"/>
        <end position="90"/>
    </location>
</feature>
<dbReference type="AlphaFoldDB" id="A0A1I5WSR6"/>
<evidence type="ECO:0000313" key="3">
    <source>
        <dbReference type="Proteomes" id="UP000182624"/>
    </source>
</evidence>
<keyword evidence="3" id="KW-1185">Reference proteome</keyword>
<gene>
    <name evidence="2" type="ORF">SAMN04487928_1259</name>
</gene>
<sequence length="97" mass="11874">MGKLEKIECETIVNWNKEEPFAVVYTRDKDVMKKLDQMCRRYPDTYELTKETDIDKYYQIPKGYVRFHNPDQNSCKARKDASRRMKEMNRKRWNKNS</sequence>
<evidence type="ECO:0000313" key="2">
    <source>
        <dbReference type="EMBL" id="SFQ22832.1"/>
    </source>
</evidence>
<dbReference type="EMBL" id="FOXO01000025">
    <property type="protein sequence ID" value="SFQ22832.1"/>
    <property type="molecule type" value="Genomic_DNA"/>
</dbReference>
<protein>
    <submittedName>
        <fullName evidence="2">Uncharacterized protein</fullName>
    </submittedName>
</protein>
<dbReference type="Proteomes" id="UP000182624">
    <property type="component" value="Unassembled WGS sequence"/>
</dbReference>
<accession>A0A1I5WSR6</accession>
<feature type="region of interest" description="Disordered" evidence="1">
    <location>
        <begin position="69"/>
        <end position="97"/>
    </location>
</feature>
<proteinExistence type="predicted"/>
<organism evidence="2 3">
    <name type="scientific">Butyrivibrio proteoclasticus</name>
    <dbReference type="NCBI Taxonomy" id="43305"/>
    <lineage>
        <taxon>Bacteria</taxon>
        <taxon>Bacillati</taxon>
        <taxon>Bacillota</taxon>
        <taxon>Clostridia</taxon>
        <taxon>Lachnospirales</taxon>
        <taxon>Lachnospiraceae</taxon>
        <taxon>Butyrivibrio</taxon>
    </lineage>
</organism>
<name>A0A1I5WSR6_9FIRM</name>
<reference evidence="3" key="1">
    <citation type="submission" date="2016-10" db="EMBL/GenBank/DDBJ databases">
        <authorList>
            <person name="Varghese N."/>
            <person name="Submissions S."/>
        </authorList>
    </citation>
    <scope>NUCLEOTIDE SEQUENCE [LARGE SCALE GENOMIC DNA]</scope>
    <source>
        <strain evidence="3">P18</strain>
    </source>
</reference>